<comment type="caution">
    <text evidence="12">The sequence shown here is derived from an EMBL/GenBank/DDBJ whole genome shotgun (WGS) entry which is preliminary data.</text>
</comment>
<dbReference type="Pfam" id="PF00270">
    <property type="entry name" value="DEAD"/>
    <property type="match status" value="1"/>
</dbReference>
<dbReference type="GO" id="GO:0003676">
    <property type="term" value="F:nucleic acid binding"/>
    <property type="evidence" value="ECO:0007669"/>
    <property type="project" value="InterPro"/>
</dbReference>
<keyword evidence="6" id="KW-0413">Isomerase</keyword>
<dbReference type="InterPro" id="IPR014001">
    <property type="entry name" value="Helicase_ATP-bd"/>
</dbReference>
<dbReference type="InterPro" id="IPR052247">
    <property type="entry name" value="Meiotic_Crossover_Helicase"/>
</dbReference>
<dbReference type="GO" id="GO:0016787">
    <property type="term" value="F:hydrolase activity"/>
    <property type="evidence" value="ECO:0007669"/>
    <property type="project" value="UniProtKB-KW"/>
</dbReference>
<comment type="similarity">
    <text evidence="1">Belongs to the helicase family. SKI2 subfamily.</text>
</comment>
<feature type="domain" description="Helicase C-terminal" evidence="11">
    <location>
        <begin position="234"/>
        <end position="422"/>
    </location>
</feature>
<sequence length="711" mass="80496">MVICAPTGSGKTVIFEMAIVQLLMSLDDMKYTGDFKIIYMAPVKALCTERLSEWYPKFTKLGLLCIEVTGDTDVDFSQLKPYRIIITTPEKWDMLTRRWRDHKSLVEVIKLFLIDEVHILNDETRGPVLEAVVSRMKTIESSVQSSHRIEQIQKRCEGLVEMNEEAPRIRFIAVSATVSNPEDVAAWLGTADRPAVFYKFGDECRPVKLNRIVEGYPCAEGTSIFKFDIILNYKLWPVIQKYHDGKPTLIFCNTRKSVLLTAETLSKELTINFNPEQKARLVALASTMKNKKLQSLIMSGVGCHHAGMLYEERMNIEQSFRNRDLPILITTTTLAMGVNLPAHLVIIKNTQQYVNGAYQEYSISTVLQMVGRAGRPQFDTEATAVIMTRLADKHRYQALVGGNEPLQSFLHKRLTENLNSEAALGTVTDVAQCVQWLRSTFLFVRAARDPRRYLGLPPSAPKSLISKKIEELCVKAMNGLASSGLITMDEASCIESTDAGRLMSIYYLDVETMKNIMKIDGTENLERLLNMVCDSHELSDMHLRVDERRCLNALNRNNTAATIRFPMKGKITTRQMKLNCMIQAVLGCLPIPDPSLNQEAMKVMRIADRICKCLVSYVTRPDLVSQQPQYFSAILNSIILAKCVTAHLWENSPFVSKQLKGIGPTFSALLASAGKVNFMLLEESHPRDLERVRLYRDLLLHLHKQVKNFWS</sequence>
<dbReference type="EC" id="5.6.2.4" evidence="9"/>
<keyword evidence="13" id="KW-1185">Reference proteome</keyword>
<dbReference type="AlphaFoldDB" id="A0A921YK00"/>
<evidence type="ECO:0000256" key="4">
    <source>
        <dbReference type="ARBA" id="ARBA00022806"/>
    </source>
</evidence>
<proteinExistence type="inferred from homology"/>
<comment type="catalytic activity">
    <reaction evidence="8">
        <text>Couples ATP hydrolysis with the unwinding of duplex DNA by translocating in the 3'-5' direction.</text>
        <dbReference type="EC" id="5.6.2.4"/>
    </reaction>
</comment>
<protein>
    <recommendedName>
        <fullName evidence="9">DNA 3'-5' helicase</fullName>
        <ecNumber evidence="9">5.6.2.4</ecNumber>
    </recommendedName>
</protein>
<dbReference type="GO" id="GO:0043138">
    <property type="term" value="F:3'-5' DNA helicase activity"/>
    <property type="evidence" value="ECO:0007669"/>
    <property type="project" value="UniProtKB-EC"/>
</dbReference>
<dbReference type="Pfam" id="PF23445">
    <property type="entry name" value="WHD_SNRNP200"/>
    <property type="match status" value="1"/>
</dbReference>
<evidence type="ECO:0000256" key="2">
    <source>
        <dbReference type="ARBA" id="ARBA00022741"/>
    </source>
</evidence>
<evidence type="ECO:0000259" key="10">
    <source>
        <dbReference type="PROSITE" id="PS51192"/>
    </source>
</evidence>
<dbReference type="InterPro" id="IPR001650">
    <property type="entry name" value="Helicase_C-like"/>
</dbReference>
<dbReference type="GO" id="GO:0051321">
    <property type="term" value="P:meiotic cell cycle"/>
    <property type="evidence" value="ECO:0007669"/>
    <property type="project" value="UniProtKB-KW"/>
</dbReference>
<evidence type="ECO:0000313" key="12">
    <source>
        <dbReference type="EMBL" id="KAG6440651.1"/>
    </source>
</evidence>
<evidence type="ECO:0000256" key="7">
    <source>
        <dbReference type="ARBA" id="ARBA00023254"/>
    </source>
</evidence>
<accession>A0A921YK00</accession>
<keyword evidence="5" id="KW-0067">ATP-binding</keyword>
<dbReference type="InterPro" id="IPR057842">
    <property type="entry name" value="WH_MER3"/>
</dbReference>
<evidence type="ECO:0000256" key="1">
    <source>
        <dbReference type="ARBA" id="ARBA00010140"/>
    </source>
</evidence>
<dbReference type="Pfam" id="PF02889">
    <property type="entry name" value="Sec63"/>
    <property type="match status" value="1"/>
</dbReference>
<reference evidence="12" key="2">
    <citation type="submission" date="2020-12" db="EMBL/GenBank/DDBJ databases">
        <authorList>
            <person name="Kanost M."/>
        </authorList>
    </citation>
    <scope>NUCLEOTIDE SEQUENCE</scope>
</reference>
<keyword evidence="3" id="KW-0378">Hydrolase</keyword>
<dbReference type="PROSITE" id="PS51194">
    <property type="entry name" value="HELICASE_CTER"/>
    <property type="match status" value="1"/>
</dbReference>
<evidence type="ECO:0000256" key="8">
    <source>
        <dbReference type="ARBA" id="ARBA00034617"/>
    </source>
</evidence>
<dbReference type="Proteomes" id="UP000791440">
    <property type="component" value="Unassembled WGS sequence"/>
</dbReference>
<dbReference type="GO" id="GO:0005524">
    <property type="term" value="F:ATP binding"/>
    <property type="evidence" value="ECO:0007669"/>
    <property type="project" value="UniProtKB-KW"/>
</dbReference>
<feature type="domain" description="Helicase ATP-binding" evidence="10">
    <location>
        <begin position="1"/>
        <end position="196"/>
    </location>
</feature>
<dbReference type="InterPro" id="IPR004179">
    <property type="entry name" value="Sec63-dom"/>
</dbReference>
<gene>
    <name evidence="12" type="ORF">O3G_MSEX001417</name>
</gene>
<organism evidence="12 13">
    <name type="scientific">Manduca sexta</name>
    <name type="common">Tobacco hawkmoth</name>
    <name type="synonym">Tobacco hornworm</name>
    <dbReference type="NCBI Taxonomy" id="7130"/>
    <lineage>
        <taxon>Eukaryota</taxon>
        <taxon>Metazoa</taxon>
        <taxon>Ecdysozoa</taxon>
        <taxon>Arthropoda</taxon>
        <taxon>Hexapoda</taxon>
        <taxon>Insecta</taxon>
        <taxon>Pterygota</taxon>
        <taxon>Neoptera</taxon>
        <taxon>Endopterygota</taxon>
        <taxon>Lepidoptera</taxon>
        <taxon>Glossata</taxon>
        <taxon>Ditrysia</taxon>
        <taxon>Bombycoidea</taxon>
        <taxon>Sphingidae</taxon>
        <taxon>Sphinginae</taxon>
        <taxon>Sphingini</taxon>
        <taxon>Manduca</taxon>
    </lineage>
</organism>
<evidence type="ECO:0000259" key="11">
    <source>
        <dbReference type="PROSITE" id="PS51194"/>
    </source>
</evidence>
<dbReference type="SMART" id="SM00490">
    <property type="entry name" value="HELICc"/>
    <property type="match status" value="1"/>
</dbReference>
<evidence type="ECO:0000256" key="5">
    <source>
        <dbReference type="ARBA" id="ARBA00022840"/>
    </source>
</evidence>
<keyword evidence="4" id="KW-0347">Helicase</keyword>
<dbReference type="CDD" id="cd18795">
    <property type="entry name" value="SF2_C_Ski2"/>
    <property type="match status" value="1"/>
</dbReference>
<dbReference type="PANTHER" id="PTHR47835">
    <property type="entry name" value="HFM1, ATP DEPENDENT DNA HELICASE HOMOLOG"/>
    <property type="match status" value="1"/>
</dbReference>
<dbReference type="PANTHER" id="PTHR47835:SF3">
    <property type="entry name" value="HELICASE FOR MEIOSIS 1"/>
    <property type="match status" value="1"/>
</dbReference>
<keyword evidence="7" id="KW-0469">Meiosis</keyword>
<dbReference type="Pfam" id="PF00271">
    <property type="entry name" value="Helicase_C"/>
    <property type="match status" value="1"/>
</dbReference>
<dbReference type="FunFam" id="1.10.10.10:FF:000012">
    <property type="entry name" value="U5 small nuclear ribonucleoprotein helicase"/>
    <property type="match status" value="1"/>
</dbReference>
<dbReference type="SMART" id="SM00487">
    <property type="entry name" value="DEXDc"/>
    <property type="match status" value="1"/>
</dbReference>
<evidence type="ECO:0000313" key="13">
    <source>
        <dbReference type="Proteomes" id="UP000791440"/>
    </source>
</evidence>
<name>A0A921YK00_MANSE</name>
<evidence type="ECO:0000256" key="6">
    <source>
        <dbReference type="ARBA" id="ARBA00023235"/>
    </source>
</evidence>
<evidence type="ECO:0000256" key="9">
    <source>
        <dbReference type="ARBA" id="ARBA00034808"/>
    </source>
</evidence>
<evidence type="ECO:0000256" key="3">
    <source>
        <dbReference type="ARBA" id="ARBA00022801"/>
    </source>
</evidence>
<dbReference type="InterPro" id="IPR011545">
    <property type="entry name" value="DEAD/DEAH_box_helicase_dom"/>
</dbReference>
<dbReference type="SMART" id="SM00973">
    <property type="entry name" value="Sec63"/>
    <property type="match status" value="1"/>
</dbReference>
<dbReference type="EMBL" id="JH668281">
    <property type="protein sequence ID" value="KAG6440651.1"/>
    <property type="molecule type" value="Genomic_DNA"/>
</dbReference>
<dbReference type="PROSITE" id="PS51192">
    <property type="entry name" value="HELICASE_ATP_BIND_1"/>
    <property type="match status" value="1"/>
</dbReference>
<reference evidence="12" key="1">
    <citation type="journal article" date="2016" name="Insect Biochem. Mol. Biol.">
        <title>Multifaceted biological insights from a draft genome sequence of the tobacco hornworm moth, Manduca sexta.</title>
        <authorList>
            <person name="Kanost M.R."/>
            <person name="Arrese E.L."/>
            <person name="Cao X."/>
            <person name="Chen Y.R."/>
            <person name="Chellapilla S."/>
            <person name="Goldsmith M.R."/>
            <person name="Grosse-Wilde E."/>
            <person name="Heckel D.G."/>
            <person name="Herndon N."/>
            <person name="Jiang H."/>
            <person name="Papanicolaou A."/>
            <person name="Qu J."/>
            <person name="Soulages J.L."/>
            <person name="Vogel H."/>
            <person name="Walters J."/>
            <person name="Waterhouse R.M."/>
            <person name="Ahn S.J."/>
            <person name="Almeida F.C."/>
            <person name="An C."/>
            <person name="Aqrawi P."/>
            <person name="Bretschneider A."/>
            <person name="Bryant W.B."/>
            <person name="Bucks S."/>
            <person name="Chao H."/>
            <person name="Chevignon G."/>
            <person name="Christen J.M."/>
            <person name="Clarke D.F."/>
            <person name="Dittmer N.T."/>
            <person name="Ferguson L.C.F."/>
            <person name="Garavelou S."/>
            <person name="Gordon K.H.J."/>
            <person name="Gunaratna R.T."/>
            <person name="Han Y."/>
            <person name="Hauser F."/>
            <person name="He Y."/>
            <person name="Heidel-Fischer H."/>
            <person name="Hirsh A."/>
            <person name="Hu Y."/>
            <person name="Jiang H."/>
            <person name="Kalra D."/>
            <person name="Klinner C."/>
            <person name="Konig C."/>
            <person name="Kovar C."/>
            <person name="Kroll A.R."/>
            <person name="Kuwar S.S."/>
            <person name="Lee S.L."/>
            <person name="Lehman R."/>
            <person name="Li K."/>
            <person name="Li Z."/>
            <person name="Liang H."/>
            <person name="Lovelace S."/>
            <person name="Lu Z."/>
            <person name="Mansfield J.H."/>
            <person name="McCulloch K.J."/>
            <person name="Mathew T."/>
            <person name="Morton B."/>
            <person name="Muzny D.M."/>
            <person name="Neunemann D."/>
            <person name="Ongeri F."/>
            <person name="Pauchet Y."/>
            <person name="Pu L.L."/>
            <person name="Pyrousis I."/>
            <person name="Rao X.J."/>
            <person name="Redding A."/>
            <person name="Roesel C."/>
            <person name="Sanchez-Gracia A."/>
            <person name="Schaack S."/>
            <person name="Shukla A."/>
            <person name="Tetreau G."/>
            <person name="Wang Y."/>
            <person name="Xiong G.H."/>
            <person name="Traut W."/>
            <person name="Walsh T.K."/>
            <person name="Worley K.C."/>
            <person name="Wu D."/>
            <person name="Wu W."/>
            <person name="Wu Y.Q."/>
            <person name="Zhang X."/>
            <person name="Zou Z."/>
            <person name="Zucker H."/>
            <person name="Briscoe A.D."/>
            <person name="Burmester T."/>
            <person name="Clem R.J."/>
            <person name="Feyereisen R."/>
            <person name="Grimmelikhuijzen C.J.P."/>
            <person name="Hamodrakas S.J."/>
            <person name="Hansson B.S."/>
            <person name="Huguet E."/>
            <person name="Jermiin L.S."/>
            <person name="Lan Q."/>
            <person name="Lehman H.K."/>
            <person name="Lorenzen M."/>
            <person name="Merzendorfer H."/>
            <person name="Michalopoulos I."/>
            <person name="Morton D.B."/>
            <person name="Muthukrishnan S."/>
            <person name="Oakeshott J.G."/>
            <person name="Palmer W."/>
            <person name="Park Y."/>
            <person name="Passarelli A.L."/>
            <person name="Rozas J."/>
            <person name="Schwartz L.M."/>
            <person name="Smith W."/>
            <person name="Southgate A."/>
            <person name="Vilcinskas A."/>
            <person name="Vogt R."/>
            <person name="Wang P."/>
            <person name="Werren J."/>
            <person name="Yu X.Q."/>
            <person name="Zhou J.J."/>
            <person name="Brown S.J."/>
            <person name="Scherer S.E."/>
            <person name="Richards S."/>
            <person name="Blissard G.W."/>
        </authorList>
    </citation>
    <scope>NUCLEOTIDE SEQUENCE</scope>
</reference>
<keyword evidence="2" id="KW-0547">Nucleotide-binding</keyword>